<evidence type="ECO:0000256" key="4">
    <source>
        <dbReference type="ARBA" id="ARBA00023136"/>
    </source>
</evidence>
<dbReference type="PROSITE" id="PS50042">
    <property type="entry name" value="CNMP_BINDING_3"/>
    <property type="match status" value="1"/>
</dbReference>
<evidence type="ECO:0000259" key="6">
    <source>
        <dbReference type="PROSITE" id="PS50042"/>
    </source>
</evidence>
<feature type="transmembrane region" description="Helical" evidence="5">
    <location>
        <begin position="135"/>
        <end position="152"/>
    </location>
</feature>
<dbReference type="OrthoDB" id="296870at2759"/>
<dbReference type="Pfam" id="PF00520">
    <property type="entry name" value="Ion_trans"/>
    <property type="match status" value="1"/>
</dbReference>
<dbReference type="EMBL" id="CAJJDN010000127">
    <property type="protein sequence ID" value="CAD8120687.1"/>
    <property type="molecule type" value="Genomic_DNA"/>
</dbReference>
<dbReference type="InterPro" id="IPR000595">
    <property type="entry name" value="cNMP-bd_dom"/>
</dbReference>
<protein>
    <recommendedName>
        <fullName evidence="6">Cyclic nucleotide-binding domain-containing protein</fullName>
    </recommendedName>
</protein>
<sequence>MNIEHILLTGASTGRRTRHFSLIKPLHPTNTRESPEASLILGFSQPWKENALQIFVHITKFIIKLKQAAEKYRFKLITNRIHNIIGDKASDFLYYQRKGLVKAPFTFLDFITSMIVNKLPSYEFMVIKPDSKIKLVMDLIILVLIIINIFYIPMQLSFQLNGDNAYTTQLGIYKLILRIFLLEIILNFNTAYYSKGMIHESRRKIFKHYFQGDFAYDLIVVIPFLISQYQIPYINFVLLLRITRVKKIFEQIEEISLIRDKFAAPIDICKLLYFLILVSHMLGCAWHFVGQIELQSNFENCWLTRYGYAEKDWIARYIASLYFGTITAFTIGYGDIVPQNQFEQMFVIFTVLITSLIFGYTISAIQQIFGQLREKTDKHRNNMATVNSYLKKNKINPILQMKIRKYFEYFFTLDETQDVLMDLLNDDLKQELKASIYIPKLKQCQLLNRFNDSLLAQLSRVVKTQKYIPGQIIFQQGDFVPKAMFLLRGEIESLINKVSIRKQKQGSFGIREFLLRNSVHYTTKATKFSEIAYIDHEEFIEVVKKQSGNYEQYCLLRDDLQFDLCPIQCQVCLRSHNFMDCPVVFYSPSRGKIAVDKGSNINQIRHHLHQRKNQKSKNSYLNMVEKIESALDLQLENGLLQQEQINSHYISDLGLPTQNDDVSIDSITKRKQQNVVDQFRLSKVKQLVNQGRLLKLERIPQVINDLYSEFLKIKKESLDNFDKNANLEHYRIDENVLNVMKNFTNRDYRVVNRRINRMKTFYRRVQQNKT</sequence>
<comment type="caution">
    <text evidence="7">The sequence shown here is derived from an EMBL/GenBank/DDBJ whole genome shotgun (WGS) entry which is preliminary data.</text>
</comment>
<evidence type="ECO:0000313" key="8">
    <source>
        <dbReference type="Proteomes" id="UP000692954"/>
    </source>
</evidence>
<dbReference type="GO" id="GO:0042391">
    <property type="term" value="P:regulation of membrane potential"/>
    <property type="evidence" value="ECO:0007669"/>
    <property type="project" value="TreeGrafter"/>
</dbReference>
<feature type="transmembrane region" description="Helical" evidence="5">
    <location>
        <begin position="172"/>
        <end position="193"/>
    </location>
</feature>
<gene>
    <name evidence="7" type="ORF">PSON_ATCC_30995.1.T1270146</name>
</gene>
<dbReference type="PANTHER" id="PTHR10217">
    <property type="entry name" value="VOLTAGE AND LIGAND GATED POTASSIUM CHANNEL"/>
    <property type="match status" value="1"/>
</dbReference>
<dbReference type="InterPro" id="IPR005821">
    <property type="entry name" value="Ion_trans_dom"/>
</dbReference>
<name>A0A8S1R0A0_9CILI</name>
<reference evidence="7" key="1">
    <citation type="submission" date="2021-01" db="EMBL/GenBank/DDBJ databases">
        <authorList>
            <consortium name="Genoscope - CEA"/>
            <person name="William W."/>
        </authorList>
    </citation>
    <scope>NUCLEOTIDE SEQUENCE</scope>
</reference>
<feature type="transmembrane region" description="Helical" evidence="5">
    <location>
        <begin position="271"/>
        <end position="292"/>
    </location>
</feature>
<dbReference type="GO" id="GO:0005886">
    <property type="term" value="C:plasma membrane"/>
    <property type="evidence" value="ECO:0007669"/>
    <property type="project" value="TreeGrafter"/>
</dbReference>
<dbReference type="SMART" id="SM00100">
    <property type="entry name" value="cNMP"/>
    <property type="match status" value="1"/>
</dbReference>
<evidence type="ECO:0000256" key="2">
    <source>
        <dbReference type="ARBA" id="ARBA00022692"/>
    </source>
</evidence>
<evidence type="ECO:0000256" key="3">
    <source>
        <dbReference type="ARBA" id="ARBA00022989"/>
    </source>
</evidence>
<feature type="domain" description="Cyclic nucleotide-binding" evidence="6">
    <location>
        <begin position="446"/>
        <end position="543"/>
    </location>
</feature>
<accession>A0A8S1R0A0</accession>
<organism evidence="7 8">
    <name type="scientific">Paramecium sonneborni</name>
    <dbReference type="NCBI Taxonomy" id="65129"/>
    <lineage>
        <taxon>Eukaryota</taxon>
        <taxon>Sar</taxon>
        <taxon>Alveolata</taxon>
        <taxon>Ciliophora</taxon>
        <taxon>Intramacronucleata</taxon>
        <taxon>Oligohymenophorea</taxon>
        <taxon>Peniculida</taxon>
        <taxon>Parameciidae</taxon>
        <taxon>Paramecium</taxon>
    </lineage>
</organism>
<dbReference type="InterPro" id="IPR050818">
    <property type="entry name" value="KCNH_animal-type"/>
</dbReference>
<keyword evidence="2 5" id="KW-0812">Transmembrane</keyword>
<feature type="transmembrane region" description="Helical" evidence="5">
    <location>
        <begin position="345"/>
        <end position="365"/>
    </location>
</feature>
<keyword evidence="4 5" id="KW-0472">Membrane</keyword>
<feature type="transmembrane region" description="Helical" evidence="5">
    <location>
        <begin position="214"/>
        <end position="231"/>
    </location>
</feature>
<dbReference type="CDD" id="cd00038">
    <property type="entry name" value="CAP_ED"/>
    <property type="match status" value="1"/>
</dbReference>
<keyword evidence="3 5" id="KW-1133">Transmembrane helix</keyword>
<dbReference type="PANTHER" id="PTHR10217:SF435">
    <property type="entry name" value="POTASSIUM VOLTAGE-GATED CHANNEL PROTEIN EAG"/>
    <property type="match status" value="1"/>
</dbReference>
<feature type="transmembrane region" description="Helical" evidence="5">
    <location>
        <begin position="313"/>
        <end position="333"/>
    </location>
</feature>
<proteinExistence type="predicted"/>
<evidence type="ECO:0000256" key="1">
    <source>
        <dbReference type="ARBA" id="ARBA00004141"/>
    </source>
</evidence>
<dbReference type="GO" id="GO:0005249">
    <property type="term" value="F:voltage-gated potassium channel activity"/>
    <property type="evidence" value="ECO:0007669"/>
    <property type="project" value="TreeGrafter"/>
</dbReference>
<evidence type="ECO:0000256" key="5">
    <source>
        <dbReference type="SAM" id="Phobius"/>
    </source>
</evidence>
<comment type="subcellular location">
    <subcellularLocation>
        <location evidence="1">Membrane</location>
        <topology evidence="1">Multi-pass membrane protein</topology>
    </subcellularLocation>
</comment>
<evidence type="ECO:0000313" key="7">
    <source>
        <dbReference type="EMBL" id="CAD8120687.1"/>
    </source>
</evidence>
<dbReference type="Proteomes" id="UP000692954">
    <property type="component" value="Unassembled WGS sequence"/>
</dbReference>
<keyword evidence="8" id="KW-1185">Reference proteome</keyword>
<dbReference type="AlphaFoldDB" id="A0A8S1R0A0"/>